<reference evidence="1 2" key="1">
    <citation type="submission" date="2018-07" db="EMBL/GenBank/DDBJ databases">
        <title>The use of a cohorting ward and systematic surveillance cultures for the control of a Klebsiella pneumoniae carbapenemase (KPC)-producing Enterobacteriaceae outbreak.</title>
        <authorList>
            <person name="Doi Y."/>
        </authorList>
    </citation>
    <scope>NUCLEOTIDE SEQUENCE [LARGE SCALE GENOMIC DNA]</scope>
    <source>
        <strain evidence="1 2">1-RC-17-04017</strain>
    </source>
</reference>
<evidence type="ECO:0000313" key="1">
    <source>
        <dbReference type="EMBL" id="RDT49093.1"/>
    </source>
</evidence>
<evidence type="ECO:0000313" key="2">
    <source>
        <dbReference type="Proteomes" id="UP000255291"/>
    </source>
</evidence>
<gene>
    <name evidence="1" type="ORF">DXF87_26560</name>
</gene>
<sequence>YEDPTEVIEYFKNDAQQRAQIEAVVLEDQVVDHILASAKVTDKAVSYEDLLKEQQARRMG</sequence>
<dbReference type="EMBL" id="QRBW01000453">
    <property type="protein sequence ID" value="RDT49093.1"/>
    <property type="molecule type" value="Genomic_DNA"/>
</dbReference>
<dbReference type="Gene3D" id="1.10.3120.10">
    <property type="entry name" value="Trigger factor, C-terminal domain"/>
    <property type="match status" value="1"/>
</dbReference>
<dbReference type="Proteomes" id="UP000255291">
    <property type="component" value="Unassembled WGS sequence"/>
</dbReference>
<name>A0ABD7GP77_9ENTR</name>
<proteinExistence type="predicted"/>
<comment type="caution">
    <text evidence="1">The sequence shown here is derived from an EMBL/GenBank/DDBJ whole genome shotgun (WGS) entry which is preliminary data.</text>
</comment>
<protein>
    <submittedName>
        <fullName evidence="1">Trigger factor</fullName>
    </submittedName>
</protein>
<dbReference type="SUPFAM" id="SSF109998">
    <property type="entry name" value="Triger factor/SurA peptide-binding domain-like"/>
    <property type="match status" value="1"/>
</dbReference>
<dbReference type="InterPro" id="IPR027304">
    <property type="entry name" value="Trigger_fact/SurA_dom_sf"/>
</dbReference>
<organism evidence="1 2">
    <name type="scientific">Enterobacter roggenkampii</name>
    <dbReference type="NCBI Taxonomy" id="1812935"/>
    <lineage>
        <taxon>Bacteria</taxon>
        <taxon>Pseudomonadati</taxon>
        <taxon>Pseudomonadota</taxon>
        <taxon>Gammaproteobacteria</taxon>
        <taxon>Enterobacterales</taxon>
        <taxon>Enterobacteriaceae</taxon>
        <taxon>Enterobacter</taxon>
        <taxon>Enterobacter cloacae complex</taxon>
    </lineage>
</organism>
<dbReference type="AlphaFoldDB" id="A0ABD7GP77"/>
<accession>A0ABD7GP77</accession>
<dbReference type="InterPro" id="IPR037041">
    <property type="entry name" value="Trigger_fac_C_sf"/>
</dbReference>
<feature type="non-terminal residue" evidence="1">
    <location>
        <position position="1"/>
    </location>
</feature>